<dbReference type="PANTHER" id="PTHR47718">
    <property type="entry name" value="OS01G0519700 PROTEIN"/>
    <property type="match status" value="1"/>
</dbReference>
<feature type="region of interest" description="Disordered" evidence="2">
    <location>
        <begin position="658"/>
        <end position="695"/>
    </location>
</feature>
<dbReference type="Proteomes" id="UP000231279">
    <property type="component" value="Unassembled WGS sequence"/>
</dbReference>
<keyword evidence="1" id="KW-0863">Zinc-finger</keyword>
<dbReference type="STRING" id="429701.A0A2G9G732"/>
<protein>
    <submittedName>
        <fullName evidence="6">Uncharacterized protein</fullName>
    </submittedName>
</protein>
<keyword evidence="7" id="KW-1185">Reference proteome</keyword>
<feature type="domain" description="CCHC-type" evidence="3">
    <location>
        <begin position="694"/>
        <end position="709"/>
    </location>
</feature>
<organism evidence="6 7">
    <name type="scientific">Handroanthus impetiginosus</name>
    <dbReference type="NCBI Taxonomy" id="429701"/>
    <lineage>
        <taxon>Eukaryota</taxon>
        <taxon>Viridiplantae</taxon>
        <taxon>Streptophyta</taxon>
        <taxon>Embryophyta</taxon>
        <taxon>Tracheophyta</taxon>
        <taxon>Spermatophyta</taxon>
        <taxon>Magnoliopsida</taxon>
        <taxon>eudicotyledons</taxon>
        <taxon>Gunneridae</taxon>
        <taxon>Pentapetalae</taxon>
        <taxon>asterids</taxon>
        <taxon>lamiids</taxon>
        <taxon>Lamiales</taxon>
        <taxon>Bignoniaceae</taxon>
        <taxon>Crescentiina</taxon>
        <taxon>Tabebuia alliance</taxon>
        <taxon>Handroanthus</taxon>
    </lineage>
</organism>
<dbReference type="GO" id="GO:0043565">
    <property type="term" value="F:sequence-specific DNA binding"/>
    <property type="evidence" value="ECO:0007669"/>
    <property type="project" value="InterPro"/>
</dbReference>
<dbReference type="PROSITE" id="PS50158">
    <property type="entry name" value="ZF_CCHC"/>
    <property type="match status" value="1"/>
</dbReference>
<dbReference type="PROSITE" id="PS50811">
    <property type="entry name" value="WRKY"/>
    <property type="match status" value="1"/>
</dbReference>
<evidence type="ECO:0000313" key="6">
    <source>
        <dbReference type="EMBL" id="PIN01123.1"/>
    </source>
</evidence>
<reference evidence="7" key="1">
    <citation type="journal article" date="2018" name="Gigascience">
        <title>Genome assembly of the Pink Ipe (Handroanthus impetiginosus, Bignoniaceae), a highly valued, ecologically keystone Neotropical timber forest tree.</title>
        <authorList>
            <person name="Silva-Junior O.B."/>
            <person name="Grattapaglia D."/>
            <person name="Novaes E."/>
            <person name="Collevatti R.G."/>
        </authorList>
    </citation>
    <scope>NUCLEOTIDE SEQUENCE [LARGE SCALE GENOMIC DNA]</scope>
    <source>
        <strain evidence="7">cv. UFG-1</strain>
    </source>
</reference>
<feature type="compositionally biased region" description="Basic residues" evidence="2">
    <location>
        <begin position="678"/>
        <end position="694"/>
    </location>
</feature>
<keyword evidence="1" id="KW-0479">Metal-binding</keyword>
<dbReference type="OrthoDB" id="1303956at2759"/>
<dbReference type="GO" id="GO:0003700">
    <property type="term" value="F:DNA-binding transcription factor activity"/>
    <property type="evidence" value="ECO:0007669"/>
    <property type="project" value="InterPro"/>
</dbReference>
<dbReference type="Pfam" id="PF10551">
    <property type="entry name" value="MULE"/>
    <property type="match status" value="1"/>
</dbReference>
<dbReference type="InterPro" id="IPR001878">
    <property type="entry name" value="Znf_CCHC"/>
</dbReference>
<dbReference type="InterPro" id="IPR007527">
    <property type="entry name" value="Znf_SWIM"/>
</dbReference>
<gene>
    <name evidence="6" type="ORF">CDL12_26370</name>
</gene>
<sequence>MVNSNSDNDEIAASRLGGNVVDPGNVLQSVFKTDEEADSFYFNYGRELGFDIRRYSKKTDKHGVVRNREWVCSFAGFRQSPNEGYVCRRRATPDLRCGCKARFRVSRDSTDGMYKVTKFIPDHNHPLATDETSHLLKCNRYMSIPHKTLLSGLTGSGIRACKAMNYLEHIEGGPGKLPFRRKDGYNFLYKQKIESTRDGDVKTAISLLQDLQTHDKELIFDFTLDSDNVLTRLFWIDGMSRAQFKMFGDVLLFDSTYKTNAYRFPLVMLCGVDNHFKTCVFGAAILYNETVESYCWLLQKFKEAVGSAPLCVLTDQDAAMRAAIKFEYPEAKHRICSWHLERNALRNVGKRRFVADFGDLITTNYNVDDFEIAWQNLVQKHDVANHPWVLDVYNDKESWSEAHCRGYFMAMMTSTQRAESMNSYLKLDMNPELNLCDFLKHFHTCLGKMRASFLENQIAAERYRPSLKSKVLRSLENHAATLYTRKIFEKVQDEIIAEQGLILQEAMKENDKIFTFIFVPYDNQLANACCLIINWLKGTFECQCLMLESDGIPCRHIISALKYLQQTEIPKPIIKYRWTVDIGVKLRKEFHSPFPFEDPQRRRYAQLHKECAELCLLSSQTEEATAKTINRLHALVESVQPHKMRCCSDDKIEDMNHEKRNHSGQFDNISSTPEIRDPKRKRSRGAVRAKKQHCGRCGQPGHKVGTCKENLDTMKETCGDQVNTKGTKFPIRARKKNRRGELPLAPTLETGPPNDENHEDECI</sequence>
<feature type="compositionally biased region" description="Polar residues" evidence="2">
    <location>
        <begin position="663"/>
        <end position="673"/>
    </location>
</feature>
<feature type="domain" description="WRKY" evidence="4">
    <location>
        <begin position="81"/>
        <end position="128"/>
    </location>
</feature>
<keyword evidence="1" id="KW-0862">Zinc</keyword>
<evidence type="ECO:0000256" key="2">
    <source>
        <dbReference type="SAM" id="MobiDB-lite"/>
    </source>
</evidence>
<dbReference type="InterPro" id="IPR018289">
    <property type="entry name" value="MULE_transposase_dom"/>
</dbReference>
<proteinExistence type="predicted"/>
<dbReference type="EMBL" id="NKXS01006577">
    <property type="protein sequence ID" value="PIN01123.1"/>
    <property type="molecule type" value="Genomic_DNA"/>
</dbReference>
<dbReference type="Pfam" id="PF04434">
    <property type="entry name" value="SWIM"/>
    <property type="match status" value="1"/>
</dbReference>
<comment type="caution">
    <text evidence="6">The sequence shown here is derived from an EMBL/GenBank/DDBJ whole genome shotgun (WGS) entry which is preliminary data.</text>
</comment>
<dbReference type="PROSITE" id="PS50966">
    <property type="entry name" value="ZF_SWIM"/>
    <property type="match status" value="1"/>
</dbReference>
<accession>A0A2G9G732</accession>
<evidence type="ECO:0000256" key="1">
    <source>
        <dbReference type="PROSITE-ProRule" id="PRU00047"/>
    </source>
</evidence>
<dbReference type="Pfam" id="PF03101">
    <property type="entry name" value="FAR1"/>
    <property type="match status" value="1"/>
</dbReference>
<dbReference type="GO" id="GO:0008270">
    <property type="term" value="F:zinc ion binding"/>
    <property type="evidence" value="ECO:0007669"/>
    <property type="project" value="UniProtKB-KW"/>
</dbReference>
<dbReference type="InterPro" id="IPR004330">
    <property type="entry name" value="FAR1_DNA_bnd_dom"/>
</dbReference>
<dbReference type="AlphaFoldDB" id="A0A2G9G732"/>
<dbReference type="PANTHER" id="PTHR47718:SF15">
    <property type="entry name" value="PROTEIN FAR1-RELATED SEQUENCE 5-LIKE"/>
    <property type="match status" value="1"/>
</dbReference>
<evidence type="ECO:0000313" key="7">
    <source>
        <dbReference type="Proteomes" id="UP000231279"/>
    </source>
</evidence>
<feature type="domain" description="SWIM-type" evidence="5">
    <location>
        <begin position="517"/>
        <end position="565"/>
    </location>
</feature>
<evidence type="ECO:0000259" key="4">
    <source>
        <dbReference type="PROSITE" id="PS50811"/>
    </source>
</evidence>
<feature type="region of interest" description="Disordered" evidence="2">
    <location>
        <begin position="723"/>
        <end position="763"/>
    </location>
</feature>
<dbReference type="InterPro" id="IPR003657">
    <property type="entry name" value="WRKY_dom"/>
</dbReference>
<name>A0A2G9G732_9LAMI</name>
<evidence type="ECO:0000259" key="5">
    <source>
        <dbReference type="PROSITE" id="PS50966"/>
    </source>
</evidence>
<evidence type="ECO:0000259" key="3">
    <source>
        <dbReference type="PROSITE" id="PS50158"/>
    </source>
</evidence>